<dbReference type="eggNOG" id="ENOG502QUKI">
    <property type="taxonomic scope" value="Eukaryota"/>
</dbReference>
<dbReference type="KEGG" id="cmo:103488778"/>
<dbReference type="OrthoDB" id="1736712at2759"/>
<reference evidence="3" key="1">
    <citation type="submission" date="2023-03" db="UniProtKB">
        <authorList>
            <consortium name="EnsemblPlants"/>
        </authorList>
    </citation>
    <scope>IDENTIFICATION</scope>
</reference>
<feature type="domain" description="GRAM" evidence="2">
    <location>
        <begin position="103"/>
        <end position="181"/>
    </location>
</feature>
<gene>
    <name evidence="5" type="primary">LOC103488778</name>
    <name evidence="3" type="synonym">103488778</name>
</gene>
<evidence type="ECO:0000256" key="1">
    <source>
        <dbReference type="ARBA" id="ARBA00009414"/>
    </source>
</evidence>
<proteinExistence type="inferred from homology"/>
<dbReference type="Gramene" id="MELO3C027051.2.1">
    <property type="protein sequence ID" value="MELO3C027051.2.1"/>
    <property type="gene ID" value="MELO3C027051.2"/>
</dbReference>
<dbReference type="SMART" id="SM00568">
    <property type="entry name" value="GRAM"/>
    <property type="match status" value="1"/>
</dbReference>
<dbReference type="AlphaFoldDB" id="A0A1S3BEG1"/>
<dbReference type="Gramene" id="MELO3C011758.2.1">
    <property type="protein sequence ID" value="MELO3C011758.2.1"/>
    <property type="gene ID" value="MELO3C011758.2"/>
</dbReference>
<evidence type="ECO:0000313" key="5">
    <source>
        <dbReference type="RefSeq" id="XP_008445894.1"/>
    </source>
</evidence>
<dbReference type="InterPro" id="IPR004182">
    <property type="entry name" value="GRAM"/>
</dbReference>
<dbReference type="InParanoid" id="A0A1S3BEG1"/>
<dbReference type="EnsemblPlants" id="MELO3C027051.2.1">
    <property type="protein sequence ID" value="MELO3C027051.2.1"/>
    <property type="gene ID" value="MELO3C027051.2"/>
</dbReference>
<dbReference type="InterPro" id="IPR011993">
    <property type="entry name" value="PH-like_dom_sf"/>
</dbReference>
<name>A0A1S3BEG1_CUCME</name>
<keyword evidence="4" id="KW-1185">Reference proteome</keyword>
<dbReference type="Pfam" id="PF02893">
    <property type="entry name" value="GRAM"/>
    <property type="match status" value="1"/>
</dbReference>
<protein>
    <submittedName>
        <fullName evidence="5">GEM-like protein 4</fullName>
    </submittedName>
</protein>
<dbReference type="PANTHER" id="PTHR31969">
    <property type="entry name" value="GEM-LIKE PROTEIN 2"/>
    <property type="match status" value="1"/>
</dbReference>
<sequence length="218" mass="24753">MKTTIQEHMLGFQMSLALSRARYLGHPLKRLHLSSSDDGSQSSIKKYNGKDCILNRLNTNGKRTDNIIHALREHVKLGGKISEAVKGKLSLGAKILRVGGLRKIYKKLFSMNEEEKLLKVSQCYLSTTAGPLAGLLFISTHKIAFCSDKSIKIASPNGDHIRILYKVVIPKEKVMRVNESENVKKASEKYIQIETLDNFEFWFMGFLNYQSTFNSLQW</sequence>
<dbReference type="InterPro" id="IPR037848">
    <property type="entry name" value="GEM-like"/>
</dbReference>
<organism evidence="4 5">
    <name type="scientific">Cucumis melo</name>
    <name type="common">Muskmelon</name>
    <dbReference type="NCBI Taxonomy" id="3656"/>
    <lineage>
        <taxon>Eukaryota</taxon>
        <taxon>Viridiplantae</taxon>
        <taxon>Streptophyta</taxon>
        <taxon>Embryophyta</taxon>
        <taxon>Tracheophyta</taxon>
        <taxon>Spermatophyta</taxon>
        <taxon>Magnoliopsida</taxon>
        <taxon>eudicotyledons</taxon>
        <taxon>Gunneridae</taxon>
        <taxon>Pentapetalae</taxon>
        <taxon>rosids</taxon>
        <taxon>fabids</taxon>
        <taxon>Cucurbitales</taxon>
        <taxon>Cucurbitaceae</taxon>
        <taxon>Benincaseae</taxon>
        <taxon>Cucumis</taxon>
    </lineage>
</organism>
<evidence type="ECO:0000313" key="3">
    <source>
        <dbReference type="EnsemblPlants" id="MELO3C011758.2.1"/>
    </source>
</evidence>
<evidence type="ECO:0000259" key="2">
    <source>
        <dbReference type="SMART" id="SM00568"/>
    </source>
</evidence>
<dbReference type="EnsemblPlants" id="MELO3C011758.2.1">
    <property type="protein sequence ID" value="MELO3C011758.2.1"/>
    <property type="gene ID" value="MELO3C011758.2"/>
</dbReference>
<dbReference type="GeneID" id="103488778"/>
<accession>A0A1S3BEG1</accession>
<dbReference type="Proteomes" id="UP001652600">
    <property type="component" value="Chromosome 10"/>
</dbReference>
<reference evidence="5" key="2">
    <citation type="submission" date="2025-04" db="UniProtKB">
        <authorList>
            <consortium name="RefSeq"/>
        </authorList>
    </citation>
    <scope>IDENTIFICATION</scope>
</reference>
<comment type="similarity">
    <text evidence="1">Belongs to the GEM family.</text>
</comment>
<dbReference type="Gene3D" id="2.30.29.30">
    <property type="entry name" value="Pleckstrin-homology domain (PH domain)/Phosphotyrosine-binding domain (PTB)"/>
    <property type="match status" value="1"/>
</dbReference>
<dbReference type="RefSeq" id="XP_008445894.1">
    <property type="nucleotide sequence ID" value="XM_008447672.1"/>
</dbReference>
<evidence type="ECO:0000313" key="4">
    <source>
        <dbReference type="Proteomes" id="UP001652600"/>
    </source>
</evidence>